<evidence type="ECO:0000256" key="8">
    <source>
        <dbReference type="ARBA" id="ARBA00023136"/>
    </source>
</evidence>
<dbReference type="GO" id="GO:0006626">
    <property type="term" value="P:protein targeting to mitochondrion"/>
    <property type="evidence" value="ECO:0007669"/>
    <property type="project" value="UniProtKB-ARBA"/>
</dbReference>
<dbReference type="GO" id="GO:0015031">
    <property type="term" value="P:protein transport"/>
    <property type="evidence" value="ECO:0007669"/>
    <property type="project" value="UniProtKB-KW"/>
</dbReference>
<dbReference type="EMBL" id="MU839022">
    <property type="protein sequence ID" value="KAK1764082.1"/>
    <property type="molecule type" value="Genomic_DNA"/>
</dbReference>
<dbReference type="GeneID" id="85313368"/>
<dbReference type="GO" id="GO:0005741">
    <property type="term" value="C:mitochondrial outer membrane"/>
    <property type="evidence" value="ECO:0007669"/>
    <property type="project" value="UniProtKB-SubCell"/>
</dbReference>
<proteinExistence type="inferred from homology"/>
<dbReference type="RefSeq" id="XP_060280295.1">
    <property type="nucleotide sequence ID" value="XM_060430181.1"/>
</dbReference>
<evidence type="ECO:0000256" key="6">
    <source>
        <dbReference type="ARBA" id="ARBA00022989"/>
    </source>
</evidence>
<comment type="similarity">
    <text evidence="9">Belongs to the Tom5 family.</text>
</comment>
<keyword evidence="8" id="KW-0472">Membrane</keyword>
<accession>A0AAJ0FE92</accession>
<gene>
    <name evidence="10" type="ORF">QBC33DRAFT_562139</name>
</gene>
<keyword evidence="11" id="KW-1185">Reference proteome</keyword>
<keyword evidence="5" id="KW-0653">Protein transport</keyword>
<protein>
    <submittedName>
        <fullName evidence="10">Mitochondrial outer membrane translocase complex, subunit Tom5</fullName>
    </submittedName>
</protein>
<evidence type="ECO:0000313" key="11">
    <source>
        <dbReference type="Proteomes" id="UP001244011"/>
    </source>
</evidence>
<sequence>MFGGFAPPQLSDKELRAAEAEATFTVQRALAAAVALYLSPFAVDAIWKIL</sequence>
<evidence type="ECO:0000256" key="3">
    <source>
        <dbReference type="ARBA" id="ARBA00022692"/>
    </source>
</evidence>
<organism evidence="10 11">
    <name type="scientific">Phialemonium atrogriseum</name>
    <dbReference type="NCBI Taxonomy" id="1093897"/>
    <lineage>
        <taxon>Eukaryota</taxon>
        <taxon>Fungi</taxon>
        <taxon>Dikarya</taxon>
        <taxon>Ascomycota</taxon>
        <taxon>Pezizomycotina</taxon>
        <taxon>Sordariomycetes</taxon>
        <taxon>Sordariomycetidae</taxon>
        <taxon>Cephalothecales</taxon>
        <taxon>Cephalothecaceae</taxon>
        <taxon>Phialemonium</taxon>
    </lineage>
</organism>
<keyword evidence="7" id="KW-0496">Mitochondrion</keyword>
<evidence type="ECO:0000256" key="4">
    <source>
        <dbReference type="ARBA" id="ARBA00022787"/>
    </source>
</evidence>
<reference evidence="10" key="1">
    <citation type="submission" date="2023-06" db="EMBL/GenBank/DDBJ databases">
        <title>Genome-scale phylogeny and comparative genomics of the fungal order Sordariales.</title>
        <authorList>
            <consortium name="Lawrence Berkeley National Laboratory"/>
            <person name="Hensen N."/>
            <person name="Bonometti L."/>
            <person name="Westerberg I."/>
            <person name="Brannstrom I.O."/>
            <person name="Guillou S."/>
            <person name="Cros-Aarteil S."/>
            <person name="Calhoun S."/>
            <person name="Haridas S."/>
            <person name="Kuo A."/>
            <person name="Mondo S."/>
            <person name="Pangilinan J."/>
            <person name="Riley R."/>
            <person name="Labutti K."/>
            <person name="Andreopoulos B."/>
            <person name="Lipzen A."/>
            <person name="Chen C."/>
            <person name="Yanf M."/>
            <person name="Daum C."/>
            <person name="Ng V."/>
            <person name="Clum A."/>
            <person name="Steindorff A."/>
            <person name="Ohm R."/>
            <person name="Martin F."/>
            <person name="Silar P."/>
            <person name="Natvig D."/>
            <person name="Lalanne C."/>
            <person name="Gautier V."/>
            <person name="Ament-Velasquez S.L."/>
            <person name="Kruys A."/>
            <person name="Hutchinson M.I."/>
            <person name="Powell A.J."/>
            <person name="Barry K."/>
            <person name="Miller A.N."/>
            <person name="Grigoriev I.V."/>
            <person name="Debuchy R."/>
            <person name="Gladieux P."/>
            <person name="Thoren M.H."/>
            <person name="Johannesson H."/>
        </authorList>
    </citation>
    <scope>NUCLEOTIDE SEQUENCE</scope>
    <source>
        <strain evidence="10">8032-3</strain>
    </source>
</reference>
<dbReference type="Pfam" id="PF10642">
    <property type="entry name" value="Tom5"/>
    <property type="match status" value="1"/>
</dbReference>
<evidence type="ECO:0000256" key="7">
    <source>
        <dbReference type="ARBA" id="ARBA00023128"/>
    </source>
</evidence>
<evidence type="ECO:0000256" key="2">
    <source>
        <dbReference type="ARBA" id="ARBA00022448"/>
    </source>
</evidence>
<comment type="caution">
    <text evidence="10">The sequence shown here is derived from an EMBL/GenBank/DDBJ whole genome shotgun (WGS) entry which is preliminary data.</text>
</comment>
<comment type="subcellular location">
    <subcellularLocation>
        <location evidence="1">Mitochondrion outer membrane</location>
        <topology evidence="1">Single-pass membrane protein</topology>
    </subcellularLocation>
</comment>
<evidence type="ECO:0000256" key="5">
    <source>
        <dbReference type="ARBA" id="ARBA00022927"/>
    </source>
</evidence>
<keyword evidence="2" id="KW-0813">Transport</keyword>
<dbReference type="Proteomes" id="UP001244011">
    <property type="component" value="Unassembled WGS sequence"/>
</dbReference>
<keyword evidence="4" id="KW-1000">Mitochondrion outer membrane</keyword>
<dbReference type="AlphaFoldDB" id="A0AAJ0FE92"/>
<evidence type="ECO:0000256" key="1">
    <source>
        <dbReference type="ARBA" id="ARBA00004572"/>
    </source>
</evidence>
<evidence type="ECO:0000256" key="9">
    <source>
        <dbReference type="ARBA" id="ARBA00025716"/>
    </source>
</evidence>
<evidence type="ECO:0000313" key="10">
    <source>
        <dbReference type="EMBL" id="KAK1764082.1"/>
    </source>
</evidence>
<keyword evidence="6" id="KW-1133">Transmembrane helix</keyword>
<dbReference type="InterPro" id="IPR019603">
    <property type="entry name" value="Tom5"/>
</dbReference>
<keyword evidence="3" id="KW-0812">Transmembrane</keyword>
<name>A0AAJ0FE92_9PEZI</name>